<keyword evidence="2" id="KW-1185">Reference proteome</keyword>
<gene>
    <name evidence="1" type="ORF">E2C01_005678</name>
</gene>
<name>A0A5B7CVP1_PORTR</name>
<reference evidence="1 2" key="1">
    <citation type="submission" date="2019-05" db="EMBL/GenBank/DDBJ databases">
        <title>Another draft genome of Portunus trituberculatus and its Hox gene families provides insights of decapod evolution.</title>
        <authorList>
            <person name="Jeong J.-H."/>
            <person name="Song I."/>
            <person name="Kim S."/>
            <person name="Choi T."/>
            <person name="Kim D."/>
            <person name="Ryu S."/>
            <person name="Kim W."/>
        </authorList>
    </citation>
    <scope>NUCLEOTIDE SEQUENCE [LARGE SCALE GENOMIC DNA]</scope>
    <source>
        <tissue evidence="1">Muscle</tissue>
    </source>
</reference>
<sequence>MFVRNIFCGAVVLYDETRVPDSAVPWLCGSHGTVRHSVLVVVGIVDEESAAVHDYVAQRLGARHGGVIAQGGESEILACDHLHVEHFADHA</sequence>
<evidence type="ECO:0000313" key="1">
    <source>
        <dbReference type="EMBL" id="MPC12961.1"/>
    </source>
</evidence>
<evidence type="ECO:0000313" key="2">
    <source>
        <dbReference type="Proteomes" id="UP000324222"/>
    </source>
</evidence>
<accession>A0A5B7CVP1</accession>
<proteinExistence type="predicted"/>
<dbReference type="AlphaFoldDB" id="A0A5B7CVP1"/>
<protein>
    <submittedName>
        <fullName evidence="1">Uncharacterized protein</fullName>
    </submittedName>
</protein>
<dbReference type="Proteomes" id="UP000324222">
    <property type="component" value="Unassembled WGS sequence"/>
</dbReference>
<dbReference type="EMBL" id="VSRR010000248">
    <property type="protein sequence ID" value="MPC12961.1"/>
    <property type="molecule type" value="Genomic_DNA"/>
</dbReference>
<organism evidence="1 2">
    <name type="scientific">Portunus trituberculatus</name>
    <name type="common">Swimming crab</name>
    <name type="synonym">Neptunus trituberculatus</name>
    <dbReference type="NCBI Taxonomy" id="210409"/>
    <lineage>
        <taxon>Eukaryota</taxon>
        <taxon>Metazoa</taxon>
        <taxon>Ecdysozoa</taxon>
        <taxon>Arthropoda</taxon>
        <taxon>Crustacea</taxon>
        <taxon>Multicrustacea</taxon>
        <taxon>Malacostraca</taxon>
        <taxon>Eumalacostraca</taxon>
        <taxon>Eucarida</taxon>
        <taxon>Decapoda</taxon>
        <taxon>Pleocyemata</taxon>
        <taxon>Brachyura</taxon>
        <taxon>Eubrachyura</taxon>
        <taxon>Portunoidea</taxon>
        <taxon>Portunidae</taxon>
        <taxon>Portuninae</taxon>
        <taxon>Portunus</taxon>
    </lineage>
</organism>
<comment type="caution">
    <text evidence="1">The sequence shown here is derived from an EMBL/GenBank/DDBJ whole genome shotgun (WGS) entry which is preliminary data.</text>
</comment>